<dbReference type="OrthoDB" id="6132759at2759"/>
<feature type="transmembrane region" description="Helical" evidence="11">
    <location>
        <begin position="66"/>
        <end position="85"/>
    </location>
</feature>
<keyword evidence="6" id="KW-0406">Ion transport</keyword>
<evidence type="ECO:0000256" key="11">
    <source>
        <dbReference type="SAM" id="Phobius"/>
    </source>
</evidence>
<keyword evidence="13" id="KW-1185">Reference proteome</keyword>
<dbReference type="PROSITE" id="PS00456">
    <property type="entry name" value="NA_SOLUT_SYMP_1"/>
    <property type="match status" value="1"/>
</dbReference>
<feature type="transmembrane region" description="Helical" evidence="11">
    <location>
        <begin position="519"/>
        <end position="537"/>
    </location>
</feature>
<comment type="similarity">
    <text evidence="2 9">Belongs to the sodium:solute symporter (SSF) (TC 2.A.21) family.</text>
</comment>
<dbReference type="Proteomes" id="UP000242450">
    <property type="component" value="Chromosome 20"/>
</dbReference>
<dbReference type="Gene3D" id="1.20.1730.10">
    <property type="entry name" value="Sodium/glucose cotransporter"/>
    <property type="match status" value="2"/>
</dbReference>
<name>A0A212CG80_CEREH</name>
<dbReference type="EMBL" id="MKHE01000020">
    <property type="protein sequence ID" value="OWK04975.1"/>
    <property type="molecule type" value="Genomic_DNA"/>
</dbReference>
<evidence type="ECO:0000256" key="6">
    <source>
        <dbReference type="ARBA" id="ARBA00023065"/>
    </source>
</evidence>
<keyword evidence="8" id="KW-0739">Sodium transport</keyword>
<evidence type="ECO:0000256" key="2">
    <source>
        <dbReference type="ARBA" id="ARBA00006434"/>
    </source>
</evidence>
<dbReference type="PANTHER" id="PTHR11819:SF96">
    <property type="entry name" value="SODIUM_GLUCOSE COTRANSPORTER 4"/>
    <property type="match status" value="1"/>
</dbReference>
<feature type="transmembrane region" description="Helical" evidence="11">
    <location>
        <begin position="33"/>
        <end position="54"/>
    </location>
</feature>
<dbReference type="PROSITE" id="PS50283">
    <property type="entry name" value="NA_SOLUT_SYMP_3"/>
    <property type="match status" value="1"/>
</dbReference>
<sequence length="718" mass="77616">MSMELAAMGPRASGSGVSTATVPRSAPGPGVSLHAYDIAVLVVYFVFVIGVGVWSSIRASRGTIGGYFLAGRSMSWWPIGASLMSSNVGSGLFIGLAGTGAAGGLAVGGFEWNYLKKRFGGQRIQVYMSVLSLILYIFTKISTDIFSGALFIQMALGWNLYLSTVTLLVVTAVYTITGGLTAVIYTDTLQTVIMVGGALVLMFLGFQEVGWYPGLEERYRQAIPNVTVPNTTCHLPRPDAFHMLRDPVSGDLPWPGLMFGLTVLATWCWCTDQVMPLLCLAQLATNREGPCGCQHTEGWDWAQSATTPGLARAEQSLSRPRWHAAPMPFQVIVQRSLSAKSLSHAKGGSVLGGYLKILPMFFIVMPGMISRALYPDEVGCVDPDVCQAICGARVGCSNIAYPKLVMALMPMGLRGLMIAVIMAALMSSLTSIFNSSSTLFAIDVWQRFRRNATEQELMVVGRAFVVFLVVISILWIPIIQSSNSGQLFDYIQSVTSYLAPPITALFLLAIFCKRVTEPGAFWGLLFGLVVGLLRMILEFCYPAPACGEEDHRPAVLKDFHYLYFALLLCTLTAIVIVTVSLCTAPIPEEKASGVLALARLTWWTRNRPRSELEKQAPESTAGTAEVASAEGPAGAGGAEDPSQGPEQPGAPRRSWGQRLWRWLCGLSGAPEQALSPAEKAALEQKLTSIAEEPLWRSVCNMNAVVLLAVNVFLWGYFA</sequence>
<feature type="transmembrane region" description="Helical" evidence="11">
    <location>
        <begin position="694"/>
        <end position="717"/>
    </location>
</feature>
<feature type="transmembrane region" description="Helical" evidence="11">
    <location>
        <begin position="158"/>
        <end position="185"/>
    </location>
</feature>
<protein>
    <submittedName>
        <fullName evidence="12">SLC5A9</fullName>
    </submittedName>
</protein>
<evidence type="ECO:0000256" key="7">
    <source>
        <dbReference type="ARBA" id="ARBA00023136"/>
    </source>
</evidence>
<dbReference type="NCBIfam" id="TIGR00813">
    <property type="entry name" value="sss"/>
    <property type="match status" value="1"/>
</dbReference>
<evidence type="ECO:0000313" key="12">
    <source>
        <dbReference type="EMBL" id="OWK04975.1"/>
    </source>
</evidence>
<feature type="region of interest" description="Disordered" evidence="10">
    <location>
        <begin position="610"/>
        <end position="653"/>
    </location>
</feature>
<feature type="transmembrane region" description="Helical" evidence="11">
    <location>
        <begin position="490"/>
        <end position="512"/>
    </location>
</feature>
<dbReference type="PANTHER" id="PTHR11819">
    <property type="entry name" value="SOLUTE CARRIER FAMILY 5"/>
    <property type="match status" value="1"/>
</dbReference>
<organism evidence="12 13">
    <name type="scientific">Cervus elaphus hippelaphus</name>
    <name type="common">European red deer</name>
    <dbReference type="NCBI Taxonomy" id="46360"/>
    <lineage>
        <taxon>Eukaryota</taxon>
        <taxon>Metazoa</taxon>
        <taxon>Chordata</taxon>
        <taxon>Craniata</taxon>
        <taxon>Vertebrata</taxon>
        <taxon>Euteleostomi</taxon>
        <taxon>Mammalia</taxon>
        <taxon>Eutheria</taxon>
        <taxon>Laurasiatheria</taxon>
        <taxon>Artiodactyla</taxon>
        <taxon>Ruminantia</taxon>
        <taxon>Pecora</taxon>
        <taxon>Cervidae</taxon>
        <taxon>Cervinae</taxon>
        <taxon>Cervus</taxon>
    </lineage>
</organism>
<keyword evidence="5" id="KW-0915">Sodium</keyword>
<feature type="transmembrane region" description="Helical" evidence="11">
    <location>
        <begin position="126"/>
        <end position="152"/>
    </location>
</feature>
<feature type="transmembrane region" description="Helical" evidence="11">
    <location>
        <begin position="457"/>
        <end position="478"/>
    </location>
</feature>
<feature type="transmembrane region" description="Helical" evidence="11">
    <location>
        <begin position="350"/>
        <end position="369"/>
    </location>
</feature>
<evidence type="ECO:0000256" key="10">
    <source>
        <dbReference type="SAM" id="MobiDB-lite"/>
    </source>
</evidence>
<dbReference type="GO" id="GO:0005886">
    <property type="term" value="C:plasma membrane"/>
    <property type="evidence" value="ECO:0007669"/>
    <property type="project" value="TreeGrafter"/>
</dbReference>
<feature type="transmembrane region" description="Helical" evidence="11">
    <location>
        <begin position="91"/>
        <end position="114"/>
    </location>
</feature>
<dbReference type="InterPro" id="IPR018212">
    <property type="entry name" value="Na/solute_symporter_CS"/>
</dbReference>
<keyword evidence="8" id="KW-0813">Transport</keyword>
<proteinExistence type="inferred from homology"/>
<feature type="transmembrane region" description="Helical" evidence="11">
    <location>
        <begin position="252"/>
        <end position="270"/>
    </location>
</feature>
<feature type="transmembrane region" description="Helical" evidence="11">
    <location>
        <begin position="192"/>
        <end position="212"/>
    </location>
</feature>
<dbReference type="AlphaFoldDB" id="A0A212CG80"/>
<reference evidence="12 13" key="1">
    <citation type="journal article" date="2018" name="Mol. Genet. Genomics">
        <title>The red deer Cervus elaphus genome CerEla1.0: sequencing, annotating, genes, and chromosomes.</title>
        <authorList>
            <person name="Bana N.A."/>
            <person name="Nyiri A."/>
            <person name="Nagy J."/>
            <person name="Frank K."/>
            <person name="Nagy T."/>
            <person name="Steger V."/>
            <person name="Schiller M."/>
            <person name="Lakatos P."/>
            <person name="Sugar L."/>
            <person name="Horn P."/>
            <person name="Barta E."/>
            <person name="Orosz L."/>
        </authorList>
    </citation>
    <scope>NUCLEOTIDE SEQUENCE [LARGE SCALE GENOMIC DNA]</scope>
    <source>
        <strain evidence="12">Hungarian</strain>
    </source>
</reference>
<accession>A0A212CG80</accession>
<evidence type="ECO:0000313" key="13">
    <source>
        <dbReference type="Proteomes" id="UP000242450"/>
    </source>
</evidence>
<dbReference type="GO" id="GO:0005412">
    <property type="term" value="F:D-glucose:sodium symporter activity"/>
    <property type="evidence" value="ECO:0007669"/>
    <property type="project" value="TreeGrafter"/>
</dbReference>
<gene>
    <name evidence="12" type="ORF">Celaphus_00002559</name>
</gene>
<dbReference type="Pfam" id="PF00474">
    <property type="entry name" value="SSF"/>
    <property type="match status" value="1"/>
</dbReference>
<evidence type="ECO:0000256" key="8">
    <source>
        <dbReference type="ARBA" id="ARBA00023201"/>
    </source>
</evidence>
<dbReference type="InterPro" id="IPR001734">
    <property type="entry name" value="Na/solute_symporter"/>
</dbReference>
<evidence type="ECO:0000256" key="9">
    <source>
        <dbReference type="RuleBase" id="RU362091"/>
    </source>
</evidence>
<keyword evidence="7 11" id="KW-0472">Membrane</keyword>
<evidence type="ECO:0000256" key="3">
    <source>
        <dbReference type="ARBA" id="ARBA00022692"/>
    </source>
</evidence>
<feature type="transmembrane region" description="Helical" evidence="11">
    <location>
        <begin position="561"/>
        <end position="582"/>
    </location>
</feature>
<evidence type="ECO:0000256" key="5">
    <source>
        <dbReference type="ARBA" id="ARBA00023053"/>
    </source>
</evidence>
<keyword evidence="3 11" id="KW-0812">Transmembrane</keyword>
<keyword evidence="4 11" id="KW-1133">Transmembrane helix</keyword>
<dbReference type="InterPro" id="IPR038377">
    <property type="entry name" value="Na/Glc_symporter_sf"/>
</dbReference>
<comment type="caution">
    <text evidence="12">The sequence shown here is derived from an EMBL/GenBank/DDBJ whole genome shotgun (WGS) entry which is preliminary data.</text>
</comment>
<comment type="subcellular location">
    <subcellularLocation>
        <location evidence="1">Membrane</location>
        <topology evidence="1">Multi-pass membrane protein</topology>
    </subcellularLocation>
</comment>
<evidence type="ECO:0000256" key="1">
    <source>
        <dbReference type="ARBA" id="ARBA00004141"/>
    </source>
</evidence>
<feature type="transmembrane region" description="Helical" evidence="11">
    <location>
        <begin position="416"/>
        <end position="445"/>
    </location>
</feature>
<evidence type="ECO:0000256" key="4">
    <source>
        <dbReference type="ARBA" id="ARBA00022989"/>
    </source>
</evidence>
<feature type="region of interest" description="Disordered" evidence="10">
    <location>
        <begin position="1"/>
        <end position="21"/>
    </location>
</feature>